<dbReference type="InterPro" id="IPR012349">
    <property type="entry name" value="Split_barrel_FMN-bd"/>
</dbReference>
<proteinExistence type="predicted"/>
<dbReference type="SUPFAM" id="SSF50475">
    <property type="entry name" value="FMN-binding split barrel"/>
    <property type="match status" value="1"/>
</dbReference>
<protein>
    <submittedName>
        <fullName evidence="1">Pyridoxamine 5'-phosphate oxidase</fullName>
    </submittedName>
</protein>
<dbReference type="Proteomes" id="UP000427769">
    <property type="component" value="Chromosome"/>
</dbReference>
<reference evidence="1 2" key="1">
    <citation type="submission" date="2019-11" db="EMBL/GenBank/DDBJ databases">
        <title>Comparative genomics of hydrocarbon-degrading Desulfosarcina strains.</title>
        <authorList>
            <person name="Watanabe M."/>
            <person name="Kojima H."/>
            <person name="Fukui M."/>
        </authorList>
    </citation>
    <scope>NUCLEOTIDE SEQUENCE [LARGE SCALE GENOMIC DNA]</scope>
    <source>
        <strain evidence="1 2">PP31</strain>
    </source>
</reference>
<evidence type="ECO:0000313" key="1">
    <source>
        <dbReference type="EMBL" id="BBO75965.1"/>
    </source>
</evidence>
<dbReference type="Gene3D" id="2.30.110.10">
    <property type="entry name" value="Electron Transport, Fmn-binding Protein, Chain A"/>
    <property type="match status" value="1"/>
</dbReference>
<sequence length="128" mass="14084">MNLKDYFEANKGMGVLSTADDQGRVNAAVYARPHVLDDGSLAFIMRDRLSHANLQSNAKAAYLFREEGGGYKGLRLHLTKTREESGTPLVAELCRRCKIADKPDAVRHLVAFKVDKELPLIGAGESPE</sequence>
<dbReference type="EMBL" id="AP021875">
    <property type="protein sequence ID" value="BBO75965.1"/>
    <property type="molecule type" value="Genomic_DNA"/>
</dbReference>
<keyword evidence="2" id="KW-1185">Reference proteome</keyword>
<dbReference type="KEGG" id="dwd:DSCW_33820"/>
<dbReference type="RefSeq" id="WP_155304834.1">
    <property type="nucleotide sequence ID" value="NZ_AP021875.1"/>
</dbReference>
<evidence type="ECO:0000313" key="2">
    <source>
        <dbReference type="Proteomes" id="UP000427769"/>
    </source>
</evidence>
<accession>A0A5K7Z5I4</accession>
<dbReference type="OrthoDB" id="5396728at2"/>
<name>A0A5K7Z5I4_9BACT</name>
<organism evidence="1 2">
    <name type="scientific">Desulfosarcina widdelii</name>
    <dbReference type="NCBI Taxonomy" id="947919"/>
    <lineage>
        <taxon>Bacteria</taxon>
        <taxon>Pseudomonadati</taxon>
        <taxon>Thermodesulfobacteriota</taxon>
        <taxon>Desulfobacteria</taxon>
        <taxon>Desulfobacterales</taxon>
        <taxon>Desulfosarcinaceae</taxon>
        <taxon>Desulfosarcina</taxon>
    </lineage>
</organism>
<gene>
    <name evidence="1" type="ORF">DSCW_33820</name>
</gene>
<dbReference type="AlphaFoldDB" id="A0A5K7Z5I4"/>